<evidence type="ECO:0000313" key="2">
    <source>
        <dbReference type="EMBL" id="VVC28519.1"/>
    </source>
</evidence>
<feature type="compositionally biased region" description="Basic and acidic residues" evidence="1">
    <location>
        <begin position="116"/>
        <end position="127"/>
    </location>
</feature>
<name>A0A5E4MAM2_9HEMI</name>
<protein>
    <submittedName>
        <fullName evidence="2">Uncharacterized protein</fullName>
    </submittedName>
</protein>
<gene>
    <name evidence="2" type="ORF">CINCED_3A014194</name>
</gene>
<feature type="compositionally biased region" description="Low complexity" evidence="1">
    <location>
        <begin position="71"/>
        <end position="88"/>
    </location>
</feature>
<reference evidence="2 3" key="1">
    <citation type="submission" date="2019-08" db="EMBL/GenBank/DDBJ databases">
        <authorList>
            <person name="Alioto T."/>
            <person name="Alioto T."/>
            <person name="Gomez Garrido J."/>
        </authorList>
    </citation>
    <scope>NUCLEOTIDE SEQUENCE [LARGE SCALE GENOMIC DNA]</scope>
</reference>
<evidence type="ECO:0000313" key="3">
    <source>
        <dbReference type="Proteomes" id="UP000325440"/>
    </source>
</evidence>
<organism evidence="2 3">
    <name type="scientific">Cinara cedri</name>
    <dbReference type="NCBI Taxonomy" id="506608"/>
    <lineage>
        <taxon>Eukaryota</taxon>
        <taxon>Metazoa</taxon>
        <taxon>Ecdysozoa</taxon>
        <taxon>Arthropoda</taxon>
        <taxon>Hexapoda</taxon>
        <taxon>Insecta</taxon>
        <taxon>Pterygota</taxon>
        <taxon>Neoptera</taxon>
        <taxon>Paraneoptera</taxon>
        <taxon>Hemiptera</taxon>
        <taxon>Sternorrhyncha</taxon>
        <taxon>Aphidomorpha</taxon>
        <taxon>Aphidoidea</taxon>
        <taxon>Aphididae</taxon>
        <taxon>Lachninae</taxon>
        <taxon>Cinara</taxon>
    </lineage>
</organism>
<proteinExistence type="predicted"/>
<feature type="region of interest" description="Disordered" evidence="1">
    <location>
        <begin position="52"/>
        <end position="90"/>
    </location>
</feature>
<dbReference type="AlphaFoldDB" id="A0A5E4MAM2"/>
<keyword evidence="3" id="KW-1185">Reference proteome</keyword>
<dbReference type="EMBL" id="CABPRJ010000481">
    <property type="protein sequence ID" value="VVC28519.1"/>
    <property type="molecule type" value="Genomic_DNA"/>
</dbReference>
<accession>A0A5E4MAM2</accession>
<feature type="region of interest" description="Disordered" evidence="1">
    <location>
        <begin position="106"/>
        <end position="127"/>
    </location>
</feature>
<sequence>MIKVIYWTGREQFNGGHNSVYKRRVRRVTIIAQGLCEIEPSRVIPSTAQLRKVPDSRTRDGSLVSSRIDDVTTTDVTPSTSTRPSSTSLTATNGIYRGVWEEKKMLQATGVPSDRQSSDKETAVPGG</sequence>
<evidence type="ECO:0000256" key="1">
    <source>
        <dbReference type="SAM" id="MobiDB-lite"/>
    </source>
</evidence>
<dbReference type="Proteomes" id="UP000325440">
    <property type="component" value="Unassembled WGS sequence"/>
</dbReference>